<evidence type="ECO:0000256" key="3">
    <source>
        <dbReference type="ARBA" id="ARBA00022723"/>
    </source>
</evidence>
<dbReference type="GO" id="GO:0016705">
    <property type="term" value="F:oxidoreductase activity, acting on paired donors, with incorporation or reduction of molecular oxygen"/>
    <property type="evidence" value="ECO:0007669"/>
    <property type="project" value="InterPro"/>
</dbReference>
<keyword evidence="3" id="KW-0479">Metal-binding</keyword>
<dbReference type="PANTHER" id="PTHR24302">
    <property type="entry name" value="CYTOCHROME P450 FAMILY 3"/>
    <property type="match status" value="1"/>
</dbReference>
<dbReference type="GO" id="GO:0008395">
    <property type="term" value="F:steroid hydroxylase activity"/>
    <property type="evidence" value="ECO:0007669"/>
    <property type="project" value="TreeGrafter"/>
</dbReference>
<evidence type="ECO:0000256" key="5">
    <source>
        <dbReference type="ARBA" id="ARBA00023004"/>
    </source>
</evidence>
<dbReference type="InterPro" id="IPR001128">
    <property type="entry name" value="Cyt_P450"/>
</dbReference>
<evidence type="ECO:0000256" key="6">
    <source>
        <dbReference type="ARBA" id="ARBA00023033"/>
    </source>
</evidence>
<dbReference type="PANTHER" id="PTHR24302:SF15">
    <property type="entry name" value="FATTY-ACID PEROXYGENASE"/>
    <property type="match status" value="1"/>
</dbReference>
<evidence type="ECO:0000256" key="4">
    <source>
        <dbReference type="ARBA" id="ARBA00023002"/>
    </source>
</evidence>
<keyword evidence="2" id="KW-0349">Heme</keyword>
<sequence length="377" mass="44085">MKKKKVGLPQPPITSIFLGNLEEFEKDHKQHEKLVEWHEKYGSTFGMLQGAHRVIVTSDMNILNEVFVKQFHTFQARMIHPSFVVDQVNGRQLTLFFSQGNQWKRLRALFASSLTISKIKSVEPIMEKAHDELYQVFKKNENKVIDVIPNILDMTFAFISRSALGINEEFGKSEYLHKIVNILGPEETSKSLISSFFAGTWDFLSITKHFQILQFLTVFREAFKLRDNIIKAITERENEPLTSTRRRDFLDFLREAQEEDFDTTNKPDLDMKIPKKITRDELIGASMAYLFGGADTTATLINYCLYEFTIHPECEEIILQEIDDYIKNEDDINYNNVKNLEFLDRFIKETGRLHPFAYLYVIFAFFYNQNIKIPLCL</sequence>
<keyword evidence="6" id="KW-0503">Monooxygenase</keyword>
<dbReference type="SUPFAM" id="SSF48264">
    <property type="entry name" value="Cytochrome P450"/>
    <property type="match status" value="1"/>
</dbReference>
<evidence type="ECO:0000313" key="7">
    <source>
        <dbReference type="Proteomes" id="UP000887578"/>
    </source>
</evidence>
<evidence type="ECO:0000256" key="2">
    <source>
        <dbReference type="ARBA" id="ARBA00022617"/>
    </source>
</evidence>
<dbReference type="InterPro" id="IPR050705">
    <property type="entry name" value="Cytochrome_P450_3A"/>
</dbReference>
<dbReference type="WBParaSite" id="PDA_v2.g4543.t1">
    <property type="protein sequence ID" value="PDA_v2.g4543.t1"/>
    <property type="gene ID" value="PDA_v2.g4543"/>
</dbReference>
<dbReference type="GO" id="GO:0020037">
    <property type="term" value="F:heme binding"/>
    <property type="evidence" value="ECO:0007669"/>
    <property type="project" value="InterPro"/>
</dbReference>
<name>A0A914QLJ5_9BILA</name>
<dbReference type="InterPro" id="IPR002401">
    <property type="entry name" value="Cyt_P450_E_grp-I"/>
</dbReference>
<evidence type="ECO:0000313" key="8">
    <source>
        <dbReference type="WBParaSite" id="PDA_v2.g4543.t1"/>
    </source>
</evidence>
<keyword evidence="7" id="KW-1185">Reference proteome</keyword>
<dbReference type="InterPro" id="IPR036396">
    <property type="entry name" value="Cyt_P450_sf"/>
</dbReference>
<keyword evidence="4" id="KW-0560">Oxidoreductase</keyword>
<protein>
    <submittedName>
        <fullName evidence="8">Cytochrome P450</fullName>
    </submittedName>
</protein>
<dbReference type="AlphaFoldDB" id="A0A914QLJ5"/>
<accession>A0A914QLJ5</accession>
<dbReference type="PRINTS" id="PR00463">
    <property type="entry name" value="EP450I"/>
</dbReference>
<comment type="similarity">
    <text evidence="1">Belongs to the cytochrome P450 family.</text>
</comment>
<organism evidence="7 8">
    <name type="scientific">Panagrolaimus davidi</name>
    <dbReference type="NCBI Taxonomy" id="227884"/>
    <lineage>
        <taxon>Eukaryota</taxon>
        <taxon>Metazoa</taxon>
        <taxon>Ecdysozoa</taxon>
        <taxon>Nematoda</taxon>
        <taxon>Chromadorea</taxon>
        <taxon>Rhabditida</taxon>
        <taxon>Tylenchina</taxon>
        <taxon>Panagrolaimomorpha</taxon>
        <taxon>Panagrolaimoidea</taxon>
        <taxon>Panagrolaimidae</taxon>
        <taxon>Panagrolaimus</taxon>
    </lineage>
</organism>
<evidence type="ECO:0000256" key="1">
    <source>
        <dbReference type="ARBA" id="ARBA00010617"/>
    </source>
</evidence>
<reference evidence="8" key="1">
    <citation type="submission" date="2022-11" db="UniProtKB">
        <authorList>
            <consortium name="WormBaseParasite"/>
        </authorList>
    </citation>
    <scope>IDENTIFICATION</scope>
</reference>
<dbReference type="Proteomes" id="UP000887578">
    <property type="component" value="Unplaced"/>
</dbReference>
<dbReference type="Gene3D" id="1.10.630.10">
    <property type="entry name" value="Cytochrome P450"/>
    <property type="match status" value="1"/>
</dbReference>
<keyword evidence="5" id="KW-0408">Iron</keyword>
<proteinExistence type="inferred from homology"/>
<dbReference type="Pfam" id="PF00067">
    <property type="entry name" value="p450"/>
    <property type="match status" value="1"/>
</dbReference>
<dbReference type="GO" id="GO:0005506">
    <property type="term" value="F:iron ion binding"/>
    <property type="evidence" value="ECO:0007669"/>
    <property type="project" value="InterPro"/>
</dbReference>